<feature type="signal peptide" evidence="2">
    <location>
        <begin position="1"/>
        <end position="24"/>
    </location>
</feature>
<sequence length="72" mass="7799">MAQSLMILTVAIVFSLMLVGQSAAFDFASLAKRGTQEECPSQLKARGLDSKPPLERRAPPQCRSAGFFDRVG</sequence>
<evidence type="ECO:0000313" key="3">
    <source>
        <dbReference type="EMBL" id="KAA1079221.1"/>
    </source>
</evidence>
<accession>A0A5B0MQM6</accession>
<organism evidence="3 4">
    <name type="scientific">Puccinia graminis f. sp. tritici</name>
    <dbReference type="NCBI Taxonomy" id="56615"/>
    <lineage>
        <taxon>Eukaryota</taxon>
        <taxon>Fungi</taxon>
        <taxon>Dikarya</taxon>
        <taxon>Basidiomycota</taxon>
        <taxon>Pucciniomycotina</taxon>
        <taxon>Pucciniomycetes</taxon>
        <taxon>Pucciniales</taxon>
        <taxon>Pucciniaceae</taxon>
        <taxon>Puccinia</taxon>
    </lineage>
</organism>
<name>A0A5B0MQM6_PUCGR</name>
<protein>
    <submittedName>
        <fullName evidence="3">Uncharacterized protein</fullName>
    </submittedName>
</protein>
<proteinExistence type="predicted"/>
<keyword evidence="2" id="KW-0732">Signal</keyword>
<dbReference type="EMBL" id="VSWC01000132">
    <property type="protein sequence ID" value="KAA1079221.1"/>
    <property type="molecule type" value="Genomic_DNA"/>
</dbReference>
<evidence type="ECO:0000256" key="1">
    <source>
        <dbReference type="SAM" id="MobiDB-lite"/>
    </source>
</evidence>
<dbReference type="OrthoDB" id="10334562at2759"/>
<feature type="compositionally biased region" description="Basic and acidic residues" evidence="1">
    <location>
        <begin position="46"/>
        <end position="58"/>
    </location>
</feature>
<feature type="chain" id="PRO_5022682065" evidence="2">
    <location>
        <begin position="25"/>
        <end position="72"/>
    </location>
</feature>
<evidence type="ECO:0000313" key="4">
    <source>
        <dbReference type="Proteomes" id="UP000324748"/>
    </source>
</evidence>
<comment type="caution">
    <text evidence="3">The sequence shown here is derived from an EMBL/GenBank/DDBJ whole genome shotgun (WGS) entry which is preliminary data.</text>
</comment>
<gene>
    <name evidence="3" type="ORF">PGT21_004329</name>
</gene>
<reference evidence="3 4" key="1">
    <citation type="submission" date="2019-05" db="EMBL/GenBank/DDBJ databases">
        <title>Emergence of the Ug99 lineage of the wheat stem rust pathogen through somatic hybridization.</title>
        <authorList>
            <person name="Li F."/>
            <person name="Upadhyaya N.M."/>
            <person name="Sperschneider J."/>
            <person name="Matny O."/>
            <person name="Nguyen-Phuc H."/>
            <person name="Mago R."/>
            <person name="Raley C."/>
            <person name="Miller M.E."/>
            <person name="Silverstein K.A.T."/>
            <person name="Henningsen E."/>
            <person name="Hirsch C.D."/>
            <person name="Visser B."/>
            <person name="Pretorius Z.A."/>
            <person name="Steffenson B.J."/>
            <person name="Schwessinger B."/>
            <person name="Dodds P.N."/>
            <person name="Figueroa M."/>
        </authorList>
    </citation>
    <scope>NUCLEOTIDE SEQUENCE [LARGE SCALE GENOMIC DNA]</scope>
    <source>
        <strain evidence="3">21-0</strain>
    </source>
</reference>
<feature type="region of interest" description="Disordered" evidence="1">
    <location>
        <begin position="41"/>
        <end position="72"/>
    </location>
</feature>
<dbReference type="Proteomes" id="UP000324748">
    <property type="component" value="Unassembled WGS sequence"/>
</dbReference>
<evidence type="ECO:0000256" key="2">
    <source>
        <dbReference type="SAM" id="SignalP"/>
    </source>
</evidence>
<dbReference type="AlphaFoldDB" id="A0A5B0MQM6"/>
<keyword evidence="4" id="KW-1185">Reference proteome</keyword>